<dbReference type="OrthoDB" id="2351239at2"/>
<dbReference type="RefSeq" id="WP_141447624.1">
    <property type="nucleotide sequence ID" value="NZ_CP041217.1"/>
</dbReference>
<dbReference type="AlphaFoldDB" id="A0A4Y6UXT2"/>
<proteinExistence type="predicted"/>
<accession>A0A4Y6UXT2</accession>
<evidence type="ECO:0000313" key="1">
    <source>
        <dbReference type="EMBL" id="QDH21077.1"/>
    </source>
</evidence>
<organism evidence="1 2">
    <name type="scientific">Saccharibacillus brassicae</name>
    <dbReference type="NCBI Taxonomy" id="2583377"/>
    <lineage>
        <taxon>Bacteria</taxon>
        <taxon>Bacillati</taxon>
        <taxon>Bacillota</taxon>
        <taxon>Bacilli</taxon>
        <taxon>Bacillales</taxon>
        <taxon>Paenibacillaceae</taxon>
        <taxon>Saccharibacillus</taxon>
    </lineage>
</organism>
<reference evidence="1 2" key="1">
    <citation type="submission" date="2019-06" db="EMBL/GenBank/DDBJ databases">
        <title>Saccharibacillus brassicae sp. nov., an endophytic bacterium isolated from Chinese cabbage seeds (Brassica pekinensis).</title>
        <authorList>
            <person name="Jiang L."/>
            <person name="Lee J."/>
            <person name="Kim S.W."/>
        </authorList>
    </citation>
    <scope>NUCLEOTIDE SEQUENCE [LARGE SCALE GENOMIC DNA]</scope>
    <source>
        <strain evidence="2">KCTC 43072 / ATSA2</strain>
    </source>
</reference>
<dbReference type="EMBL" id="CP041217">
    <property type="protein sequence ID" value="QDH21077.1"/>
    <property type="molecule type" value="Genomic_DNA"/>
</dbReference>
<dbReference type="Pfam" id="PF07070">
    <property type="entry name" value="Spo0M"/>
    <property type="match status" value="1"/>
</dbReference>
<keyword evidence="2" id="KW-1185">Reference proteome</keyword>
<dbReference type="PANTHER" id="PTHR40053:SF1">
    <property type="entry name" value="SPORULATION-CONTROL PROTEIN SPO0M"/>
    <property type="match status" value="1"/>
</dbReference>
<dbReference type="Proteomes" id="UP000316968">
    <property type="component" value="Chromosome"/>
</dbReference>
<dbReference type="InterPro" id="IPR009776">
    <property type="entry name" value="Spore_0_M"/>
</dbReference>
<sequence>MSFFKKMLASVGIGNAKVDTVLDTAQVPVGGDISGIVHIEGGQVEQQVDRIYLFIKSEYIRERDDRKHSETVTITKFLLTDRFTLRAGERKQIPFRFTLPEYVPITLRSSGVWVETGLDIPSAADATDRDALNVTPSDEIQIALDAVELLGFRLREVTNDYAPRLGAPLPFVQEFEYVPTTKFRGQLDELEVLFRQNNGELELMLEIDRRARGLGGFFSEAMGTDESLVRLHLSRSDLSRGPHAVADLLEDTIARYAR</sequence>
<protein>
    <submittedName>
        <fullName evidence="1">Sporulation protein</fullName>
    </submittedName>
</protein>
<dbReference type="KEGG" id="saca:FFV09_09575"/>
<name>A0A4Y6UXT2_SACBS</name>
<gene>
    <name evidence="1" type="ORF">FFV09_09575</name>
</gene>
<evidence type="ECO:0000313" key="2">
    <source>
        <dbReference type="Proteomes" id="UP000316968"/>
    </source>
</evidence>
<dbReference type="PANTHER" id="PTHR40053">
    <property type="entry name" value="SPORULATION-CONTROL PROTEIN SPO0M"/>
    <property type="match status" value="1"/>
</dbReference>